<evidence type="ECO:0000313" key="2">
    <source>
        <dbReference type="Proteomes" id="UP001315686"/>
    </source>
</evidence>
<protein>
    <submittedName>
        <fullName evidence="1">Uncharacterized protein</fullName>
    </submittedName>
</protein>
<sequence length="534" mass="56044">MDATSLSLGALGSGMSLSGAPSPLAAYFRPGSGTRVGLQAASEGALHVWTEVADGLALCCRYDADDPTSRYSWRETRAVPLRKVYPVADLTLTGSWGQLQSSGSGLLESYTGNRAISASSTAASASVTVDRAAPYDLFIIYTGRTSGGFARVDIDGAQTLVNEIGDPADLGFKAFSTYHSTNLTRRLVMRVASGLTGSHTITVTPGGSASPGGNTVQLEAVAITGGLDDSRIQPPFWEPEITYAAGQEVQHNGIFYAARSNGPSGTAPPTHGNGIASDGAMEWRADVRSTYHDFSTLDYASEREYAARIEVGGQTVEYGGQTHGGEALQSRSITLDGAPWTPATTGTGITAGAAIDMTETSQWGHPTAGALADCTLTRRILPGQIYQDVTITPLQTLPTPEWFYPAMLPFVRWDGETKSDVLIHLHDGNSVIDLDTYAGQSAPDVTLSSPKSLGLDVTAPVGGFAWGFACGFGTDPVNGLKSVTGFLRPNIGGQSSGTGSDWQVKGYVRADDITLASGQPVRMWSRQTISLAPD</sequence>
<name>A0AAP2CRB4_9RHOB</name>
<proteinExistence type="predicted"/>
<dbReference type="AlphaFoldDB" id="A0AAP2CRB4"/>
<comment type="caution">
    <text evidence="1">The sequence shown here is derived from an EMBL/GenBank/DDBJ whole genome shotgun (WGS) entry which is preliminary data.</text>
</comment>
<accession>A0AAP2CRB4</accession>
<reference evidence="1 2" key="1">
    <citation type="journal article" date="2021" name="Arch. Microbiol.">
        <title>Harenicola maris gen. nov., sp. nov. isolated from the Sea of Japan shallow sediments.</title>
        <authorList>
            <person name="Romanenko L.A."/>
            <person name="Kurilenko V.V."/>
            <person name="Chernysheva N.Y."/>
            <person name="Tekutyeva L.A."/>
            <person name="Velansky P.V."/>
            <person name="Svetashev V.I."/>
            <person name="Isaeva M.P."/>
        </authorList>
    </citation>
    <scope>NUCLEOTIDE SEQUENCE [LARGE SCALE GENOMIC DNA]</scope>
    <source>
        <strain evidence="1 2">KMM 3653</strain>
    </source>
</reference>
<gene>
    <name evidence="1" type="ORF">IV417_10305</name>
</gene>
<dbReference type="EMBL" id="JADQAZ010000002">
    <property type="protein sequence ID" value="MBT0957782.1"/>
    <property type="molecule type" value="Genomic_DNA"/>
</dbReference>
<keyword evidence="2" id="KW-1185">Reference proteome</keyword>
<dbReference type="Proteomes" id="UP001315686">
    <property type="component" value="Unassembled WGS sequence"/>
</dbReference>
<dbReference type="RefSeq" id="WP_327794006.1">
    <property type="nucleotide sequence ID" value="NZ_JADQAZ010000002.1"/>
</dbReference>
<evidence type="ECO:0000313" key="1">
    <source>
        <dbReference type="EMBL" id="MBT0957782.1"/>
    </source>
</evidence>
<organism evidence="1 2">
    <name type="scientific">Harenicola maris</name>
    <dbReference type="NCBI Taxonomy" id="2841044"/>
    <lineage>
        <taxon>Bacteria</taxon>
        <taxon>Pseudomonadati</taxon>
        <taxon>Pseudomonadota</taxon>
        <taxon>Alphaproteobacteria</taxon>
        <taxon>Rhodobacterales</taxon>
        <taxon>Paracoccaceae</taxon>
        <taxon>Harenicola</taxon>
    </lineage>
</organism>